<feature type="compositionally biased region" description="Basic and acidic residues" evidence="1">
    <location>
        <begin position="241"/>
        <end position="258"/>
    </location>
</feature>
<dbReference type="EMBL" id="LUCM01005201">
    <property type="protein sequence ID" value="KAA0193195.1"/>
    <property type="molecule type" value="Genomic_DNA"/>
</dbReference>
<feature type="region of interest" description="Disordered" evidence="1">
    <location>
        <begin position="221"/>
        <end position="283"/>
    </location>
</feature>
<feature type="region of interest" description="Disordered" evidence="1">
    <location>
        <begin position="151"/>
        <end position="202"/>
    </location>
</feature>
<feature type="region of interest" description="Disordered" evidence="1">
    <location>
        <begin position="314"/>
        <end position="340"/>
    </location>
</feature>
<accession>A0A8E0VK75</accession>
<sequence length="472" mass="52481">MNIFFFKPPIDLSTSDTSLYFVSSEAGSLNASEEISAGMASGMGELGASGPGEPGASTTEPSLVSITPDRIPSKEEQTDSIIVTLRPEDSITPASVLGIDTSDTEGSDLIRTVETITESEKKTEDLYSESITSAYDDRLSWVKNATEIPSEKPMVDVTEPGSAKMSDHETTPLSGLSDKPDRSSDFDGWTTSEDLFNRQEGATIAPAKRPYITPLVVDTEQGKDIDSSASEDQETDVSKSPGDRDTTETTKRRLPERLDYEEEEAAGGHLIKKPKGGRGQKGDNYVLTEEQASTLVEHTIQRLIEARNRRLRRVRRSQQFAKQRKQKRRPRRSRRSLDDIQQNYSAIEQDVGDGAYQNQWMKITHQLTIDAHPKENRLGSSLFSCFTQVILLNSPKELRTVGQKLPVGAVVVSYLQQNIPEDLPMGMFVKTEMKSNRWSRVPVVRGLLEFVTSIRRFAVGLAVQNKLTISRY</sequence>
<evidence type="ECO:0000313" key="3">
    <source>
        <dbReference type="Proteomes" id="UP000728185"/>
    </source>
</evidence>
<evidence type="ECO:0000313" key="2">
    <source>
        <dbReference type="EMBL" id="KAA0193195.1"/>
    </source>
</evidence>
<keyword evidence="3" id="KW-1185">Reference proteome</keyword>
<name>A0A8E0VK75_9TREM</name>
<dbReference type="AlphaFoldDB" id="A0A8E0VK75"/>
<reference evidence="2" key="1">
    <citation type="submission" date="2019-05" db="EMBL/GenBank/DDBJ databases">
        <title>Annotation for the trematode Fasciolopsis buski.</title>
        <authorList>
            <person name="Choi Y.-J."/>
        </authorList>
    </citation>
    <scope>NUCLEOTIDE SEQUENCE</scope>
    <source>
        <strain evidence="2">HT</strain>
        <tissue evidence="2">Whole worm</tissue>
    </source>
</reference>
<feature type="compositionally biased region" description="Gly residues" evidence="1">
    <location>
        <begin position="44"/>
        <end position="53"/>
    </location>
</feature>
<comment type="caution">
    <text evidence="2">The sequence shown here is derived from an EMBL/GenBank/DDBJ whole genome shotgun (WGS) entry which is preliminary data.</text>
</comment>
<proteinExistence type="predicted"/>
<dbReference type="Proteomes" id="UP000728185">
    <property type="component" value="Unassembled WGS sequence"/>
</dbReference>
<feature type="region of interest" description="Disordered" evidence="1">
    <location>
        <begin position="41"/>
        <end position="62"/>
    </location>
</feature>
<evidence type="ECO:0000256" key="1">
    <source>
        <dbReference type="SAM" id="MobiDB-lite"/>
    </source>
</evidence>
<gene>
    <name evidence="2" type="ORF">FBUS_00315</name>
</gene>
<protein>
    <submittedName>
        <fullName evidence="2">Uncharacterized protein</fullName>
    </submittedName>
</protein>
<feature type="compositionally biased region" description="Basic residues" evidence="1">
    <location>
        <begin position="314"/>
        <end position="334"/>
    </location>
</feature>
<organism evidence="2 3">
    <name type="scientific">Fasciolopsis buskii</name>
    <dbReference type="NCBI Taxonomy" id="27845"/>
    <lineage>
        <taxon>Eukaryota</taxon>
        <taxon>Metazoa</taxon>
        <taxon>Spiralia</taxon>
        <taxon>Lophotrochozoa</taxon>
        <taxon>Platyhelminthes</taxon>
        <taxon>Trematoda</taxon>
        <taxon>Digenea</taxon>
        <taxon>Plagiorchiida</taxon>
        <taxon>Echinostomata</taxon>
        <taxon>Echinostomatoidea</taxon>
        <taxon>Fasciolidae</taxon>
        <taxon>Fasciolopsis</taxon>
    </lineage>
</organism>